<dbReference type="EMBL" id="DUFW01000036">
    <property type="protein sequence ID" value="HIH21506.1"/>
    <property type="molecule type" value="Genomic_DNA"/>
</dbReference>
<dbReference type="AlphaFoldDB" id="A0A7J4K1W7"/>
<evidence type="ECO:0000313" key="1">
    <source>
        <dbReference type="EMBL" id="HIH21506.1"/>
    </source>
</evidence>
<protein>
    <submittedName>
        <fullName evidence="1">Uncharacterized protein</fullName>
    </submittedName>
</protein>
<sequence length="233" mass="27242">MSEIKSESELRKKCVIFGLEDVLVPGKLEESVDLEAVFGILQNLKGLEERFARFRFFVVSGYSIAEGNKRLEQHGLKKFVQEDRVFFVNQEYLEGREEVDKKLYEKNIAQNPEFKDEYFKQKVIEDIAAKFDYAKEDMVLIGHDVWTEGYYTFRFSQIEFALIRSAHASLGEKKEDEIKNLTYIDRTWEDIEKLIKGEFPKPDYALLQKFFLDKMGEKLFEGTKVGALKKISG</sequence>
<dbReference type="Proteomes" id="UP000527315">
    <property type="component" value="Unassembled WGS sequence"/>
</dbReference>
<accession>A0A7J4K1W7</accession>
<evidence type="ECO:0000313" key="2">
    <source>
        <dbReference type="EMBL" id="HIH33622.1"/>
    </source>
</evidence>
<dbReference type="EMBL" id="DUFJ01000115">
    <property type="protein sequence ID" value="HIH33622.1"/>
    <property type="molecule type" value="Genomic_DNA"/>
</dbReference>
<gene>
    <name evidence="1" type="ORF">HA222_02485</name>
    <name evidence="2" type="ORF">HA227_05240</name>
</gene>
<comment type="caution">
    <text evidence="1">The sequence shown here is derived from an EMBL/GenBank/DDBJ whole genome shotgun (WGS) entry which is preliminary data.</text>
</comment>
<dbReference type="Proteomes" id="UP000590964">
    <property type="component" value="Unassembled WGS sequence"/>
</dbReference>
<evidence type="ECO:0000313" key="3">
    <source>
        <dbReference type="Proteomes" id="UP000590964"/>
    </source>
</evidence>
<proteinExistence type="predicted"/>
<name>A0A7J4K1W7_9ARCH</name>
<organism evidence="1 3">
    <name type="scientific">Candidatus Iainarchaeum sp</name>
    <dbReference type="NCBI Taxonomy" id="3101447"/>
    <lineage>
        <taxon>Archaea</taxon>
        <taxon>Candidatus Iainarchaeota</taxon>
        <taxon>Candidatus Iainarchaeia</taxon>
        <taxon>Candidatus Iainarchaeales</taxon>
        <taxon>Candidatus Iainarchaeaceae</taxon>
        <taxon>Candidatus Iainarchaeum</taxon>
    </lineage>
</organism>
<reference evidence="1" key="1">
    <citation type="journal article" date="2020" name="bioRxiv">
        <title>A rank-normalized archaeal taxonomy based on genome phylogeny resolves widespread incomplete and uneven classifications.</title>
        <authorList>
            <person name="Rinke C."/>
            <person name="Chuvochina M."/>
            <person name="Mussig A.J."/>
            <person name="Chaumeil P.-A."/>
            <person name="Waite D.W."/>
            <person name="Whitman W.B."/>
            <person name="Parks D.H."/>
            <person name="Hugenholtz P."/>
        </authorList>
    </citation>
    <scope>NUCLEOTIDE SEQUENCE</scope>
    <source>
        <strain evidence="2">UBA10036</strain>
        <strain evidence="1">UBA10191</strain>
    </source>
</reference>